<gene>
    <name evidence="2" type="ORF">S01H1_72545</name>
</gene>
<feature type="domain" description="Glycosyl hydrolase-like 10" evidence="1">
    <location>
        <begin position="5"/>
        <end position="67"/>
    </location>
</feature>
<reference evidence="2" key="1">
    <citation type="journal article" date="2014" name="Front. Microbiol.">
        <title>High frequency of phylogenetically diverse reductive dehalogenase-homologous genes in deep subseafloor sedimentary metagenomes.</title>
        <authorList>
            <person name="Kawai M."/>
            <person name="Futagami T."/>
            <person name="Toyoda A."/>
            <person name="Takaki Y."/>
            <person name="Nishi S."/>
            <person name="Hori S."/>
            <person name="Arai W."/>
            <person name="Tsubouchi T."/>
            <person name="Morono Y."/>
            <person name="Uchiyama I."/>
            <person name="Ito T."/>
            <person name="Fujiyama A."/>
            <person name="Inagaki F."/>
            <person name="Takami H."/>
        </authorList>
    </citation>
    <scope>NUCLEOTIDE SEQUENCE</scope>
    <source>
        <strain evidence="2">Expedition CK06-06</strain>
    </source>
</reference>
<evidence type="ECO:0000313" key="2">
    <source>
        <dbReference type="EMBL" id="GAG36040.1"/>
    </source>
</evidence>
<dbReference type="SUPFAM" id="SSF51445">
    <property type="entry name" value="(Trans)glycosidases"/>
    <property type="match status" value="1"/>
</dbReference>
<dbReference type="AlphaFoldDB" id="X0WZ92"/>
<accession>X0WZ92</accession>
<dbReference type="EMBL" id="BARS01048397">
    <property type="protein sequence ID" value="GAG36040.1"/>
    <property type="molecule type" value="Genomic_DNA"/>
</dbReference>
<sequence>DWQLCAWKREHPEYMFGKRPDWDEYPSADFRKWWSALDYEIPEVRDYIFRILEEVCQRYDVDGIELDWMRHPKFFRPTTDGEPATPEQVEMMNDLVRRIRVMTEQVGQQRGRPLLVSCRIALSVGCSLDLGLDIETWLREDLVDMVTVGGGYACLAMAPQVREMAEFIHSYGVPVHACISGSEMEREHGTVETWRGAAMNVWRAGADGVYTFNFFPSAPAGRFSRWHVISRDFLRMGSPETL</sequence>
<comment type="caution">
    <text evidence="2">The sequence shown here is derived from an EMBL/GenBank/DDBJ whole genome shotgun (WGS) entry which is preliminary data.</text>
</comment>
<feature type="non-terminal residue" evidence="2">
    <location>
        <position position="242"/>
    </location>
</feature>
<dbReference type="InterPro" id="IPR003790">
    <property type="entry name" value="GHL10"/>
</dbReference>
<organism evidence="2">
    <name type="scientific">marine sediment metagenome</name>
    <dbReference type="NCBI Taxonomy" id="412755"/>
    <lineage>
        <taxon>unclassified sequences</taxon>
        <taxon>metagenomes</taxon>
        <taxon>ecological metagenomes</taxon>
    </lineage>
</organism>
<evidence type="ECO:0000259" key="1">
    <source>
        <dbReference type="Pfam" id="PF02638"/>
    </source>
</evidence>
<dbReference type="Gene3D" id="3.20.20.80">
    <property type="entry name" value="Glycosidases"/>
    <property type="match status" value="1"/>
</dbReference>
<proteinExistence type="predicted"/>
<name>X0WZ92_9ZZZZ</name>
<dbReference type="InterPro" id="IPR017853">
    <property type="entry name" value="GH"/>
</dbReference>
<protein>
    <recommendedName>
        <fullName evidence="1">Glycosyl hydrolase-like 10 domain-containing protein</fullName>
    </recommendedName>
</protein>
<dbReference type="Pfam" id="PF02638">
    <property type="entry name" value="GHL10"/>
    <property type="match status" value="1"/>
</dbReference>
<feature type="non-terminal residue" evidence="2">
    <location>
        <position position="1"/>
    </location>
</feature>